<dbReference type="Pfam" id="PF07044">
    <property type="entry name" value="DUF1329"/>
    <property type="match status" value="1"/>
</dbReference>
<dbReference type="InterPro" id="IPR010752">
    <property type="entry name" value="DUF1329"/>
</dbReference>
<organism evidence="1 2">
    <name type="scientific">Sinimarinibacterium thermocellulolyticum</name>
    <dbReference type="NCBI Taxonomy" id="3170016"/>
    <lineage>
        <taxon>Bacteria</taxon>
        <taxon>Pseudomonadati</taxon>
        <taxon>Pseudomonadota</taxon>
        <taxon>Gammaproteobacteria</taxon>
        <taxon>Nevskiales</taxon>
        <taxon>Nevskiaceae</taxon>
        <taxon>Sinimarinibacterium</taxon>
    </lineage>
</organism>
<keyword evidence="2" id="KW-1185">Reference proteome</keyword>
<protein>
    <submittedName>
        <fullName evidence="1">DUF1329 domain-containing protein</fullName>
    </submittedName>
</protein>
<sequence length="521" mass="58379">MSSAALAKASADEAAKLGKELTAVGAVRAGNADGTIPEWVGGKYFDDTIRSQTPESLELVRQQFEAVRSKNPAAFDELLKYLDKFEIKDYPAISKQIDAIIGQLPKSLAELDKGQQDAAKKIPGLPADGNLQALAQKQRQQIGGGGEYEAPQFIITKDNLAQHADKLTEGHKAMFAKYPSYRMIVYPSLRTAYFPPEIEQATIKNASTAELIGTDEVKGAVLGFPFPIPKSGAEVLWNHKMRFRGSAVRRFNNQAIVKLDGSYKISKLVEDVKFKYANLEEANPGTKILLYYLSEVLSPPRVAGQLTLVHETSGAGGSGRDAWIYNPGLGRVNRAPDVGYDNPYIGTDGEQFNDQVDMFNGALDRYDWKLIGKKEMYIAYNSFLINAPLIKYADIIRPGHINQNLSRYELHRVWIVEATLRDGLRHQFKKRRFYIDEDSWAVAVVDCYDNRDQLWKVQEAQLLTVPFVPTVTGIPEIIYDLQSGRYFVTALQNEDRISDFKIKLQDKDFAPNSLSRRAQSR</sequence>
<reference evidence="1 2" key="1">
    <citation type="submission" date="2024-06" db="EMBL/GenBank/DDBJ databases">
        <authorList>
            <person name="Li Z."/>
            <person name="Jiang Y."/>
        </authorList>
    </citation>
    <scope>NUCLEOTIDE SEQUENCE [LARGE SCALE GENOMIC DNA]</scope>
    <source>
        <strain evidence="1 2">HSW-8</strain>
    </source>
</reference>
<dbReference type="Gene3D" id="2.50.20.10">
    <property type="entry name" value="Lipoprotein localisation LolA/LolB/LppX"/>
    <property type="match status" value="1"/>
</dbReference>
<dbReference type="CDD" id="cd16329">
    <property type="entry name" value="LolA_like"/>
    <property type="match status" value="1"/>
</dbReference>
<proteinExistence type="predicted"/>
<comment type="caution">
    <text evidence="1">The sequence shown here is derived from an EMBL/GenBank/DDBJ whole genome shotgun (WGS) entry which is preliminary data.</text>
</comment>
<gene>
    <name evidence="1" type="ORF">ABSH63_06950</name>
</gene>
<evidence type="ECO:0000313" key="1">
    <source>
        <dbReference type="EMBL" id="MES0873738.1"/>
    </source>
</evidence>
<dbReference type="Proteomes" id="UP001465331">
    <property type="component" value="Unassembled WGS sequence"/>
</dbReference>
<evidence type="ECO:0000313" key="2">
    <source>
        <dbReference type="Proteomes" id="UP001465331"/>
    </source>
</evidence>
<accession>A0ABV2A9A2</accession>
<dbReference type="EMBL" id="JBEPIJ010000006">
    <property type="protein sequence ID" value="MES0873738.1"/>
    <property type="molecule type" value="Genomic_DNA"/>
</dbReference>
<name>A0ABV2A9A2_9GAMM</name>